<evidence type="ECO:0000256" key="6">
    <source>
        <dbReference type="ARBA" id="ARBA00022932"/>
    </source>
</evidence>
<dbReference type="InterPro" id="IPR004805">
    <property type="entry name" value="DnaE2/DnaE/PolC"/>
</dbReference>
<dbReference type="InterPro" id="IPR040982">
    <property type="entry name" value="DNA_pol3_finger"/>
</dbReference>
<dbReference type="EMBL" id="PVGH01000038">
    <property type="protein sequence ID" value="PRF63170.1"/>
    <property type="molecule type" value="Genomic_DNA"/>
</dbReference>
<evidence type="ECO:0000259" key="8">
    <source>
        <dbReference type="Pfam" id="PF07733"/>
    </source>
</evidence>
<evidence type="ECO:0000256" key="5">
    <source>
        <dbReference type="ARBA" id="ARBA00022763"/>
    </source>
</evidence>
<evidence type="ECO:0000313" key="11">
    <source>
        <dbReference type="Proteomes" id="UP000238982"/>
    </source>
</evidence>
<keyword evidence="2" id="KW-0808">Transferase</keyword>
<feature type="non-terminal residue" evidence="10">
    <location>
        <position position="274"/>
    </location>
</feature>
<keyword evidence="4" id="KW-0235">DNA replication</keyword>
<dbReference type="Proteomes" id="UP000238982">
    <property type="component" value="Unassembled WGS sequence"/>
</dbReference>
<dbReference type="GO" id="GO:0008408">
    <property type="term" value="F:3'-5' exonuclease activity"/>
    <property type="evidence" value="ECO:0007669"/>
    <property type="project" value="InterPro"/>
</dbReference>
<evidence type="ECO:0000256" key="4">
    <source>
        <dbReference type="ARBA" id="ARBA00022705"/>
    </source>
</evidence>
<evidence type="ECO:0000256" key="2">
    <source>
        <dbReference type="ARBA" id="ARBA00022679"/>
    </source>
</evidence>
<gene>
    <name evidence="10" type="ORF">C6Q15_08705</name>
</gene>
<keyword evidence="7" id="KW-0234">DNA repair</keyword>
<keyword evidence="1" id="KW-0963">Cytoplasm</keyword>
<name>A0A2S9MVC1_9BURK</name>
<reference evidence="10 11" key="1">
    <citation type="submission" date="2018-03" db="EMBL/GenBank/DDBJ databases">
        <authorList>
            <person name="Keele B.F."/>
        </authorList>
    </citation>
    <scope>NUCLEOTIDE SEQUENCE [LARGE SCALE GENOMIC DNA]</scope>
    <source>
        <strain evidence="10 11">AU19729</strain>
    </source>
</reference>
<evidence type="ECO:0000256" key="1">
    <source>
        <dbReference type="ARBA" id="ARBA00022490"/>
    </source>
</evidence>
<dbReference type="InterPro" id="IPR011708">
    <property type="entry name" value="DNA_pol3_alpha_NTPase_dom"/>
</dbReference>
<dbReference type="GO" id="GO:0003887">
    <property type="term" value="F:DNA-directed DNA polymerase activity"/>
    <property type="evidence" value="ECO:0007669"/>
    <property type="project" value="UniProtKB-KW"/>
</dbReference>
<proteinExistence type="predicted"/>
<keyword evidence="6" id="KW-0239">DNA-directed DNA polymerase</keyword>
<dbReference type="GO" id="GO:0006260">
    <property type="term" value="P:DNA replication"/>
    <property type="evidence" value="ECO:0007669"/>
    <property type="project" value="UniProtKB-KW"/>
</dbReference>
<comment type="caution">
    <text evidence="10">The sequence shown here is derived from an EMBL/GenBank/DDBJ whole genome shotgun (WGS) entry which is preliminary data.</text>
</comment>
<feature type="non-terminal residue" evidence="10">
    <location>
        <position position="1"/>
    </location>
</feature>
<dbReference type="PANTHER" id="PTHR32294">
    <property type="entry name" value="DNA POLYMERASE III SUBUNIT ALPHA"/>
    <property type="match status" value="1"/>
</dbReference>
<accession>A0A2S9MVC1</accession>
<keyword evidence="5" id="KW-0227">DNA damage</keyword>
<dbReference type="Pfam" id="PF07733">
    <property type="entry name" value="DNA_pol3_alpha"/>
    <property type="match status" value="1"/>
</dbReference>
<feature type="domain" description="Bacterial DNA polymerase III alpha subunit NTPase" evidence="8">
    <location>
        <begin position="1"/>
        <end position="179"/>
    </location>
</feature>
<keyword evidence="3" id="KW-0548">Nucleotidyltransferase</keyword>
<protein>
    <submittedName>
        <fullName evidence="10">Error-prone DNA polymerase</fullName>
    </submittedName>
</protein>
<sequence>TEVDPSRQSMLFERFMSKERNEPPDIDVDFEHQRREEVMQYIYRKYGRDRAALTAAVSTYRPRSALREAGKALGVDPAIVDRVAKSHHWFDSRADLLQRFAEAGLDPEAPLNQQWAAFAAQLLGYPRHLSQHSGGFVISRGKLTRLVPVENAAMEDRTIIQWDKDDIEALGILKIDVLALGMLSMVRRALDMISEKRGETFELQDIPAEDKATYDMLCDGDSMGVFQVESRAQMSMLPRLRPQCFYDLVIEVAIVRPGPVQGGMVHPYLRRRQG</sequence>
<dbReference type="GO" id="GO:0006281">
    <property type="term" value="P:DNA repair"/>
    <property type="evidence" value="ECO:0007669"/>
    <property type="project" value="UniProtKB-KW"/>
</dbReference>
<evidence type="ECO:0000256" key="3">
    <source>
        <dbReference type="ARBA" id="ARBA00022695"/>
    </source>
</evidence>
<dbReference type="Pfam" id="PF17657">
    <property type="entry name" value="DNA_pol3_finger"/>
    <property type="match status" value="1"/>
</dbReference>
<dbReference type="PANTHER" id="PTHR32294:SF4">
    <property type="entry name" value="ERROR-PRONE DNA POLYMERASE"/>
    <property type="match status" value="1"/>
</dbReference>
<evidence type="ECO:0000256" key="7">
    <source>
        <dbReference type="ARBA" id="ARBA00023204"/>
    </source>
</evidence>
<evidence type="ECO:0000259" key="9">
    <source>
        <dbReference type="Pfam" id="PF17657"/>
    </source>
</evidence>
<organism evidence="10 11">
    <name type="scientific">Burkholderia multivorans</name>
    <dbReference type="NCBI Taxonomy" id="87883"/>
    <lineage>
        <taxon>Bacteria</taxon>
        <taxon>Pseudomonadati</taxon>
        <taxon>Pseudomonadota</taxon>
        <taxon>Betaproteobacteria</taxon>
        <taxon>Burkholderiales</taxon>
        <taxon>Burkholderiaceae</taxon>
        <taxon>Burkholderia</taxon>
        <taxon>Burkholderia cepacia complex</taxon>
    </lineage>
</organism>
<evidence type="ECO:0000313" key="10">
    <source>
        <dbReference type="EMBL" id="PRF63170.1"/>
    </source>
</evidence>
<feature type="domain" description="DNA polymerase III alpha subunit finger" evidence="9">
    <location>
        <begin position="182"/>
        <end position="274"/>
    </location>
</feature>
<dbReference type="AlphaFoldDB" id="A0A2S9MVC1"/>